<gene>
    <name evidence="1" type="ORF">GCM10023322_74380</name>
</gene>
<name>A0ABP9SMP4_9ACTN</name>
<sequence length="208" mass="22799">MNSPKEKRRPSGVAGPRTGYPVTVNVTRYALRAAGAAFGVAAVIAAVRGARRGNQEWRDEGRPEQRDTTGVLVVAQPREEVYDLLRDLPRLAEALGPTVSIETLSESEFVWVQTGPGHPPIATTVRITGDVPELLLSWRTEDPPLPHEGTLRFSVTPDGVYTQLDVHLRYRWSMARAREAGIPDDAVQTMLYRHLTVLGESPALSGTP</sequence>
<proteinExistence type="predicted"/>
<evidence type="ECO:0000313" key="1">
    <source>
        <dbReference type="EMBL" id="GAA5199218.1"/>
    </source>
</evidence>
<accession>A0ABP9SMP4</accession>
<dbReference type="EMBL" id="BAABJQ010000036">
    <property type="protein sequence ID" value="GAA5199218.1"/>
    <property type="molecule type" value="Genomic_DNA"/>
</dbReference>
<dbReference type="Proteomes" id="UP001501570">
    <property type="component" value="Unassembled WGS sequence"/>
</dbReference>
<dbReference type="SUPFAM" id="SSF55961">
    <property type="entry name" value="Bet v1-like"/>
    <property type="match status" value="1"/>
</dbReference>
<evidence type="ECO:0000313" key="2">
    <source>
        <dbReference type="Proteomes" id="UP001501570"/>
    </source>
</evidence>
<reference evidence="2" key="1">
    <citation type="journal article" date="2019" name="Int. J. Syst. Evol. Microbiol.">
        <title>The Global Catalogue of Microorganisms (GCM) 10K type strain sequencing project: providing services to taxonomists for standard genome sequencing and annotation.</title>
        <authorList>
            <consortium name="The Broad Institute Genomics Platform"/>
            <consortium name="The Broad Institute Genome Sequencing Center for Infectious Disease"/>
            <person name="Wu L."/>
            <person name="Ma J."/>
        </authorList>
    </citation>
    <scope>NUCLEOTIDE SEQUENCE [LARGE SCALE GENOMIC DNA]</scope>
    <source>
        <strain evidence="2">JCM 18304</strain>
    </source>
</reference>
<dbReference type="InterPro" id="IPR023393">
    <property type="entry name" value="START-like_dom_sf"/>
</dbReference>
<organism evidence="1 2">
    <name type="scientific">Rugosimonospora acidiphila</name>
    <dbReference type="NCBI Taxonomy" id="556531"/>
    <lineage>
        <taxon>Bacteria</taxon>
        <taxon>Bacillati</taxon>
        <taxon>Actinomycetota</taxon>
        <taxon>Actinomycetes</taxon>
        <taxon>Micromonosporales</taxon>
        <taxon>Micromonosporaceae</taxon>
        <taxon>Rugosimonospora</taxon>
    </lineage>
</organism>
<comment type="caution">
    <text evidence="1">The sequence shown here is derived from an EMBL/GenBank/DDBJ whole genome shotgun (WGS) entry which is preliminary data.</text>
</comment>
<keyword evidence="2" id="KW-1185">Reference proteome</keyword>
<dbReference type="Gene3D" id="3.30.530.20">
    <property type="match status" value="1"/>
</dbReference>
<protein>
    <recommendedName>
        <fullName evidence="3">Polyketide cyclase / dehydrase and lipid transport</fullName>
    </recommendedName>
</protein>
<evidence type="ECO:0008006" key="3">
    <source>
        <dbReference type="Google" id="ProtNLM"/>
    </source>
</evidence>